<reference evidence="3" key="1">
    <citation type="journal article" date="2019" name="Int. J. Syst. Evol. Microbiol.">
        <title>The Global Catalogue of Microorganisms (GCM) 10K type strain sequencing project: providing services to taxonomists for standard genome sequencing and annotation.</title>
        <authorList>
            <consortium name="The Broad Institute Genomics Platform"/>
            <consortium name="The Broad Institute Genome Sequencing Center for Infectious Disease"/>
            <person name="Wu L."/>
            <person name="Ma J."/>
        </authorList>
    </citation>
    <scope>NUCLEOTIDE SEQUENCE [LARGE SCALE GENOMIC DNA]</scope>
    <source>
        <strain evidence="3">JCM 17440</strain>
    </source>
</reference>
<comment type="caution">
    <text evidence="2">The sequence shown here is derived from an EMBL/GenBank/DDBJ whole genome shotgun (WGS) entry which is preliminary data.</text>
</comment>
<keyword evidence="3" id="KW-1185">Reference proteome</keyword>
<sequence length="256" mass="27881">MHHTARRMKLATHALTAYEQQAFPGQPPLLQRDTLYTEALLAALVCDLEHYAAYHGINFSAVLGNGREINAQETAEDAPFKVGDQVRLTRQSDLCGTIVAWQNTASDTETIFIVEVPGLSYLHAETAANLTPAPPFPPTNTSFGPITDASQAEQTYISIMAQLPKALVPTRRALEQDRELLLSTLSSWSGVPETRIQDELHPMRRSAPYQESASREAKAASADFPAPITREAPTPRNEPGRTKQPPSSSGGPINSP</sequence>
<evidence type="ECO:0000313" key="3">
    <source>
        <dbReference type="Proteomes" id="UP001501710"/>
    </source>
</evidence>
<name>A0ABP8CE87_9ACTN</name>
<accession>A0ABP8CE87</accession>
<feature type="region of interest" description="Disordered" evidence="1">
    <location>
        <begin position="196"/>
        <end position="256"/>
    </location>
</feature>
<organism evidence="2 3">
    <name type="scientific">Actinomadura meridiana</name>
    <dbReference type="NCBI Taxonomy" id="559626"/>
    <lineage>
        <taxon>Bacteria</taxon>
        <taxon>Bacillati</taxon>
        <taxon>Actinomycetota</taxon>
        <taxon>Actinomycetes</taxon>
        <taxon>Streptosporangiales</taxon>
        <taxon>Thermomonosporaceae</taxon>
        <taxon>Actinomadura</taxon>
    </lineage>
</organism>
<protein>
    <submittedName>
        <fullName evidence="2">Uncharacterized protein</fullName>
    </submittedName>
</protein>
<evidence type="ECO:0000256" key="1">
    <source>
        <dbReference type="SAM" id="MobiDB-lite"/>
    </source>
</evidence>
<feature type="compositionally biased region" description="Low complexity" evidence="1">
    <location>
        <begin position="245"/>
        <end position="256"/>
    </location>
</feature>
<evidence type="ECO:0000313" key="2">
    <source>
        <dbReference type="EMBL" id="GAA4238109.1"/>
    </source>
</evidence>
<proteinExistence type="predicted"/>
<dbReference type="Proteomes" id="UP001501710">
    <property type="component" value="Unassembled WGS sequence"/>
</dbReference>
<dbReference type="EMBL" id="BAABAS010000020">
    <property type="protein sequence ID" value="GAA4238109.1"/>
    <property type="molecule type" value="Genomic_DNA"/>
</dbReference>
<gene>
    <name evidence="2" type="ORF">GCM10022254_52700</name>
</gene>